<dbReference type="Proteomes" id="UP000297834">
    <property type="component" value="Unassembled WGS sequence"/>
</dbReference>
<gene>
    <name evidence="2" type="ORF">E2B99_09895</name>
</gene>
<reference evidence="2 3" key="1">
    <citation type="submission" date="2019-03" db="EMBL/GenBank/DDBJ databases">
        <title>Alkanindiges illinoisensis: a potential pathogenic isolated from ascites of a gastric cancer patient with abdominal metastasis.</title>
        <authorList>
            <person name="Hu X."/>
            <person name="Yang B."/>
            <person name="Yan X."/>
            <person name="Lin L."/>
            <person name="Zhao H."/>
            <person name="Zhou F."/>
            <person name="Su B."/>
            <person name="Chen J."/>
            <person name="Rui Y."/>
            <person name="Wang Q."/>
            <person name="Zheng L."/>
        </authorList>
    </citation>
    <scope>NUCLEOTIDE SEQUENCE [LARGE SCALE GENOMIC DNA]</scope>
    <source>
        <strain evidence="2 3">NFYY 23406</strain>
    </source>
</reference>
<feature type="region of interest" description="Disordered" evidence="1">
    <location>
        <begin position="182"/>
        <end position="218"/>
    </location>
</feature>
<dbReference type="EMBL" id="SNTY01000038">
    <property type="protein sequence ID" value="TEU25384.1"/>
    <property type="molecule type" value="Genomic_DNA"/>
</dbReference>
<dbReference type="AlphaFoldDB" id="A0A4Y7XAT7"/>
<name>A0A4Y7XAT7_9GAMM</name>
<proteinExistence type="predicted"/>
<protein>
    <recommendedName>
        <fullName evidence="4">Glycine zipper domain-containing protein</fullName>
    </recommendedName>
</protein>
<keyword evidence="3" id="KW-1185">Reference proteome</keyword>
<accession>A0A4Y7XAT7</accession>
<feature type="compositionally biased region" description="Basic and acidic residues" evidence="1">
    <location>
        <begin position="190"/>
        <end position="202"/>
    </location>
</feature>
<comment type="caution">
    <text evidence="2">The sequence shown here is derived from an EMBL/GenBank/DDBJ whole genome shotgun (WGS) entry which is preliminary data.</text>
</comment>
<feature type="region of interest" description="Disordered" evidence="1">
    <location>
        <begin position="1"/>
        <end position="45"/>
    </location>
</feature>
<evidence type="ECO:0008006" key="4">
    <source>
        <dbReference type="Google" id="ProtNLM"/>
    </source>
</evidence>
<evidence type="ECO:0000313" key="3">
    <source>
        <dbReference type="Proteomes" id="UP000297834"/>
    </source>
</evidence>
<organism evidence="2 3">
    <name type="scientific">Alkanindiges illinoisensis</name>
    <dbReference type="NCBI Taxonomy" id="197183"/>
    <lineage>
        <taxon>Bacteria</taxon>
        <taxon>Pseudomonadati</taxon>
        <taxon>Pseudomonadota</taxon>
        <taxon>Gammaproteobacteria</taxon>
        <taxon>Moraxellales</taxon>
        <taxon>Moraxellaceae</taxon>
        <taxon>Alkanindiges</taxon>
    </lineage>
</organism>
<evidence type="ECO:0000313" key="2">
    <source>
        <dbReference type="EMBL" id="TEU25384.1"/>
    </source>
</evidence>
<dbReference type="OrthoDB" id="5966759at2"/>
<sequence length="354" mass="37854">MSSSRDNLDNMDRDQIKNMSDEARDDLNADPITGEPGSHPVGTGLGAGGGAAAGAAIGAVAGPVGAMVGGVIGAIAGAAAGHAAGEAMNPTEEEAYWRENYTNTSYYKSEASQHPDLNYDRDYSTAYRVGYENRAHYNQTHRFEDAENDLSRKWDEVKGESRLKWDQAKHATRDAWDRATNRTTGTYDTTHTHTSHDDDLNRDPITGEPGSHPVGTGVGGVGGAAAGAAIGSAAGPIGTVVGGAIGAVAGGVAGHAAGEAINPTEEDAYWRSNYTTTPYYSSNAASYSDLDYDRDYSPAYRLGYENRARYGNDARFEDAESDLGRSWDQFKGESRLKWEQAKDATRDAWNRVTH</sequence>
<evidence type="ECO:0000256" key="1">
    <source>
        <dbReference type="SAM" id="MobiDB-lite"/>
    </source>
</evidence>
<dbReference type="STRING" id="1120977.GCA_000619845_01209"/>
<feature type="compositionally biased region" description="Basic and acidic residues" evidence="1">
    <location>
        <begin position="1"/>
        <end position="27"/>
    </location>
</feature>